<dbReference type="InterPro" id="IPR023509">
    <property type="entry name" value="DTD-like_sf"/>
</dbReference>
<dbReference type="Proteomes" id="UP000230154">
    <property type="component" value="Unassembled WGS sequence"/>
</dbReference>
<dbReference type="GO" id="GO:0000049">
    <property type="term" value="F:tRNA binding"/>
    <property type="evidence" value="ECO:0007669"/>
    <property type="project" value="UniProtKB-UniRule"/>
</dbReference>
<dbReference type="Pfam" id="PF02580">
    <property type="entry name" value="Tyr_Deacylase"/>
    <property type="match status" value="1"/>
</dbReference>
<comment type="caution">
    <text evidence="3">The sequence shown here is derived from an EMBL/GenBank/DDBJ whole genome shotgun (WGS) entry which is preliminary data.</text>
</comment>
<dbReference type="SUPFAM" id="SSF69500">
    <property type="entry name" value="DTD-like"/>
    <property type="match status" value="1"/>
</dbReference>
<evidence type="ECO:0000256" key="2">
    <source>
        <dbReference type="HAMAP-Rule" id="MF_00518"/>
    </source>
</evidence>
<comment type="similarity">
    <text evidence="1 2">Belongs to the DTD family.</text>
</comment>
<evidence type="ECO:0000313" key="4">
    <source>
        <dbReference type="Proteomes" id="UP000230154"/>
    </source>
</evidence>
<dbReference type="EC" id="3.1.1.96" evidence="2"/>
<comment type="catalytic activity">
    <reaction evidence="2">
        <text>glycyl-tRNA(Ala) + H2O = tRNA(Ala) + glycine + H(+)</text>
        <dbReference type="Rhea" id="RHEA:53744"/>
        <dbReference type="Rhea" id="RHEA-COMP:9657"/>
        <dbReference type="Rhea" id="RHEA-COMP:13640"/>
        <dbReference type="ChEBI" id="CHEBI:15377"/>
        <dbReference type="ChEBI" id="CHEBI:15378"/>
        <dbReference type="ChEBI" id="CHEBI:57305"/>
        <dbReference type="ChEBI" id="CHEBI:78442"/>
        <dbReference type="ChEBI" id="CHEBI:78522"/>
    </reaction>
</comment>
<reference evidence="4" key="1">
    <citation type="submission" date="2017-09" db="EMBL/GenBank/DDBJ databases">
        <title>Depth-based differentiation of microbial function through sediment-hosted aquifers and enrichment of novel symbionts in the deep terrestrial subsurface.</title>
        <authorList>
            <person name="Probst A.J."/>
            <person name="Ladd B."/>
            <person name="Jarett J.K."/>
            <person name="Geller-Mcgrath D.E."/>
            <person name="Sieber C.M.K."/>
            <person name="Emerson J.B."/>
            <person name="Anantharaman K."/>
            <person name="Thomas B.C."/>
            <person name="Malmstrom R."/>
            <person name="Stieglmeier M."/>
            <person name="Klingl A."/>
            <person name="Woyke T."/>
            <person name="Ryan C.M."/>
            <person name="Banfield J.F."/>
        </authorList>
    </citation>
    <scope>NUCLEOTIDE SEQUENCE [LARGE SCALE GENOMIC DNA]</scope>
</reference>
<evidence type="ECO:0000256" key="1">
    <source>
        <dbReference type="ARBA" id="ARBA00009673"/>
    </source>
</evidence>
<accession>A0A2H0TSG4</accession>
<keyword evidence="2" id="KW-0378">Hydrolase</keyword>
<comment type="subunit">
    <text evidence="2">Homodimer.</text>
</comment>
<dbReference type="Gene3D" id="3.50.80.10">
    <property type="entry name" value="D-tyrosyl-tRNA(Tyr) deacylase"/>
    <property type="match status" value="1"/>
</dbReference>
<dbReference type="AlphaFoldDB" id="A0A2H0TSG4"/>
<sequence length="148" mass="16115">MRVILQKVTMARVEVAGKIVGEIADGFVLLTGVTHSDTTADADRLAEKILKLRLFAEPGSGTFMEQDITQWGGGILVVPQFTLYGDASKGTRPSFSDAARPEQAREVINHFVYALRKSGLRVEEGEFGEHMEVLLVNDGPVTLILGDD</sequence>
<organism evidence="3 4">
    <name type="scientific">Candidatus Magasanikbacteria bacterium CG10_big_fil_rev_8_21_14_0_10_47_10</name>
    <dbReference type="NCBI Taxonomy" id="1974652"/>
    <lineage>
        <taxon>Bacteria</taxon>
        <taxon>Candidatus Magasanikiibacteriota</taxon>
    </lineage>
</organism>
<dbReference type="HAMAP" id="MF_00518">
    <property type="entry name" value="Deacylase_Dtd"/>
    <property type="match status" value="1"/>
</dbReference>
<dbReference type="FunFam" id="3.50.80.10:FF:000001">
    <property type="entry name" value="D-aminoacyl-tRNA deacylase"/>
    <property type="match status" value="1"/>
</dbReference>
<dbReference type="GO" id="GO:0043908">
    <property type="term" value="F:Ser(Gly)-tRNA(Ala) hydrolase activity"/>
    <property type="evidence" value="ECO:0007669"/>
    <property type="project" value="UniProtKB-UniRule"/>
</dbReference>
<comment type="catalytic activity">
    <reaction evidence="2">
        <text>a D-aminoacyl-tRNA + H2O = a tRNA + a D-alpha-amino acid + H(+)</text>
        <dbReference type="Rhea" id="RHEA:13953"/>
        <dbReference type="Rhea" id="RHEA-COMP:10123"/>
        <dbReference type="Rhea" id="RHEA-COMP:10124"/>
        <dbReference type="ChEBI" id="CHEBI:15377"/>
        <dbReference type="ChEBI" id="CHEBI:15378"/>
        <dbReference type="ChEBI" id="CHEBI:59871"/>
        <dbReference type="ChEBI" id="CHEBI:78442"/>
        <dbReference type="ChEBI" id="CHEBI:79333"/>
        <dbReference type="EC" id="3.1.1.96"/>
    </reaction>
</comment>
<dbReference type="PANTHER" id="PTHR10472">
    <property type="entry name" value="D-TYROSYL-TRNA TYR DEACYLASE"/>
    <property type="match status" value="1"/>
</dbReference>
<protein>
    <recommendedName>
        <fullName evidence="2">D-aminoacyl-tRNA deacylase</fullName>
        <shortName evidence="2">DTD</shortName>
        <ecNumber evidence="2">3.1.1.96</ecNumber>
    </recommendedName>
    <alternativeName>
        <fullName evidence="2">Gly-tRNA(Ala) deacylase</fullName>
        <ecNumber evidence="2">3.1.1.-</ecNumber>
    </alternativeName>
</protein>
<dbReference type="GO" id="GO:0005737">
    <property type="term" value="C:cytoplasm"/>
    <property type="evidence" value="ECO:0007669"/>
    <property type="project" value="UniProtKB-SubCell"/>
</dbReference>
<name>A0A2H0TSG4_9BACT</name>
<comment type="subcellular location">
    <subcellularLocation>
        <location evidence="2">Cytoplasm</location>
    </subcellularLocation>
</comment>
<dbReference type="EC" id="3.1.1.-" evidence="2"/>
<dbReference type="InterPro" id="IPR003732">
    <property type="entry name" value="Daa-tRNA_deacyls_DTD"/>
</dbReference>
<dbReference type="GO" id="GO:0019478">
    <property type="term" value="P:D-amino acid catabolic process"/>
    <property type="evidence" value="ECO:0007669"/>
    <property type="project" value="UniProtKB-UniRule"/>
</dbReference>
<dbReference type="NCBIfam" id="TIGR00256">
    <property type="entry name" value="D-aminoacyl-tRNA deacylase"/>
    <property type="match status" value="1"/>
</dbReference>
<dbReference type="EMBL" id="PFCB01000020">
    <property type="protein sequence ID" value="PIR74476.1"/>
    <property type="molecule type" value="Genomic_DNA"/>
</dbReference>
<dbReference type="PANTHER" id="PTHR10472:SF5">
    <property type="entry name" value="D-AMINOACYL-TRNA DEACYLASE 1"/>
    <property type="match status" value="1"/>
</dbReference>
<dbReference type="GO" id="GO:0106026">
    <property type="term" value="F:Gly-tRNA(Ala) deacylase activity"/>
    <property type="evidence" value="ECO:0007669"/>
    <property type="project" value="UniProtKB-UniRule"/>
</dbReference>
<dbReference type="GO" id="GO:0051500">
    <property type="term" value="F:D-tyrosyl-tRNA(Tyr) deacylase activity"/>
    <property type="evidence" value="ECO:0007669"/>
    <property type="project" value="TreeGrafter"/>
</dbReference>
<gene>
    <name evidence="2" type="primary">dtd</name>
    <name evidence="3" type="ORF">COU35_02230</name>
</gene>
<proteinExistence type="inferred from homology"/>
<keyword evidence="2" id="KW-0820">tRNA-binding</keyword>
<evidence type="ECO:0000313" key="3">
    <source>
        <dbReference type="EMBL" id="PIR74476.1"/>
    </source>
</evidence>
<feature type="short sequence motif" description="Gly-cisPro motif, important for rejection of L-amino acids" evidence="2">
    <location>
        <begin position="139"/>
        <end position="140"/>
    </location>
</feature>
<comment type="domain">
    <text evidence="2">A Gly-cisPro motif from one monomer fits into the active site of the other monomer to allow specific chiral rejection of L-amino acids.</text>
</comment>
<comment type="function">
    <text evidence="2">An aminoacyl-tRNA editing enzyme that deacylates mischarged D-aminoacyl-tRNAs. Also deacylates mischarged glycyl-tRNA(Ala), protecting cells against glycine mischarging by AlaRS. Acts via tRNA-based rather than protein-based catalysis; rejects L-amino acids rather than detecting D-amino acids in the active site. By recycling D-aminoacyl-tRNA to D-amino acids and free tRNA molecules, this enzyme counteracts the toxicity associated with the formation of D-aminoacyl-tRNA entities in vivo and helps enforce protein L-homochirality.</text>
</comment>
<keyword evidence="2" id="KW-0963">Cytoplasm</keyword>
<keyword evidence="2" id="KW-0694">RNA-binding</keyword>